<feature type="domain" description="DUF1618" evidence="1">
    <location>
        <begin position="201"/>
        <end position="365"/>
    </location>
</feature>
<protein>
    <recommendedName>
        <fullName evidence="1">DUF1618 domain-containing protein</fullName>
    </recommendedName>
</protein>
<dbReference type="Pfam" id="PF07762">
    <property type="entry name" value="DUF1618"/>
    <property type="match status" value="1"/>
</dbReference>
<evidence type="ECO:0000259" key="1">
    <source>
        <dbReference type="Pfam" id="PF07762"/>
    </source>
</evidence>
<dbReference type="Proteomes" id="UP001497457">
    <property type="component" value="Chromosome 33rd"/>
</dbReference>
<accession>A0ABC9DET6</accession>
<evidence type="ECO:0000313" key="2">
    <source>
        <dbReference type="EMBL" id="CAL5037143.1"/>
    </source>
</evidence>
<reference evidence="3" key="1">
    <citation type="submission" date="2024-06" db="EMBL/GenBank/DDBJ databases">
        <authorList>
            <person name="Ryan C."/>
        </authorList>
    </citation>
    <scope>NUCLEOTIDE SEQUENCE [LARGE SCALE GENOMIC DNA]</scope>
</reference>
<dbReference type="PANTHER" id="PTHR33074:SF72">
    <property type="entry name" value="DUF1618 DOMAIN-CONTAINING PROTEIN"/>
    <property type="match status" value="1"/>
</dbReference>
<dbReference type="PANTHER" id="PTHR33074">
    <property type="entry name" value="EXPRESSED PROTEIN-RELATED"/>
    <property type="match status" value="1"/>
</dbReference>
<organism evidence="2 3">
    <name type="scientific">Urochloa decumbens</name>
    <dbReference type="NCBI Taxonomy" id="240449"/>
    <lineage>
        <taxon>Eukaryota</taxon>
        <taxon>Viridiplantae</taxon>
        <taxon>Streptophyta</taxon>
        <taxon>Embryophyta</taxon>
        <taxon>Tracheophyta</taxon>
        <taxon>Spermatophyta</taxon>
        <taxon>Magnoliopsida</taxon>
        <taxon>Liliopsida</taxon>
        <taxon>Poales</taxon>
        <taxon>Poaceae</taxon>
        <taxon>PACMAD clade</taxon>
        <taxon>Panicoideae</taxon>
        <taxon>Panicodae</taxon>
        <taxon>Paniceae</taxon>
        <taxon>Melinidinae</taxon>
        <taxon>Urochloa</taxon>
    </lineage>
</organism>
<sequence>MDRRPDWMLLKTIAVVGRNSNVPTAIGCTRHGKTIEVSLSLEHPPRPSILHVYSSCMNPTVPPNIICTVEDLLLVSVNTGSGPYSLSPNDCDYFIYRAHTSGPSLELQQRPHPYFNYNDIGLLPRSDGQYTVAVLIPTISLDQFDLHLYHSDIKKWSSRTLPVKAPQQPFPVKIPPGSARLHRHLSSSVITIGGKDGTIGWVDHWRGILLCDLLNDENKLSLRGVPIPLPLEELSCTNEDFPSGPGVQCRGIVYIRDKGLKLVHLEITATRLPHKDPETDAISFNVENWAITTWSNKHMTNLYKDWHKECTVKASDITIENPAVSQVLESRLLMRNNGDSGEQLALQNIPVSQPTHCVNGKDVVYLVARKKYKHLRAWIVAVDMKNGKVQAVEEFGTQKDLGSSIIYYPSIISKYMMTPPPGCFFPISSKETHKEQLHVGLKPSYSDAEESNDALEAWGGLEAA</sequence>
<name>A0ABC9DET6_9POAL</name>
<proteinExistence type="predicted"/>
<dbReference type="InterPro" id="IPR011676">
    <property type="entry name" value="DUF1618"/>
</dbReference>
<reference evidence="2 3" key="2">
    <citation type="submission" date="2024-10" db="EMBL/GenBank/DDBJ databases">
        <authorList>
            <person name="Ryan C."/>
        </authorList>
    </citation>
    <scope>NUCLEOTIDE SEQUENCE [LARGE SCALE GENOMIC DNA]</scope>
</reference>
<evidence type="ECO:0000313" key="3">
    <source>
        <dbReference type="Proteomes" id="UP001497457"/>
    </source>
</evidence>
<keyword evidence="3" id="KW-1185">Reference proteome</keyword>
<dbReference type="AlphaFoldDB" id="A0ABC9DET6"/>
<dbReference type="EMBL" id="OZ075143">
    <property type="protein sequence ID" value="CAL5037143.1"/>
    <property type="molecule type" value="Genomic_DNA"/>
</dbReference>
<gene>
    <name evidence="2" type="ORF">URODEC1_LOCUS84314</name>
</gene>